<keyword evidence="8" id="KW-0276">Fatty acid metabolism</keyword>
<feature type="domain" description="3-oxo-5-alpha-steroid 4-dehydrogenase C-terminal" evidence="18">
    <location>
        <begin position="161"/>
        <end position="315"/>
    </location>
</feature>
<feature type="region of interest" description="Disordered" evidence="17">
    <location>
        <begin position="1"/>
        <end position="31"/>
    </location>
</feature>
<dbReference type="Pfam" id="PF02544">
    <property type="entry name" value="Steroid_dh"/>
    <property type="match status" value="1"/>
</dbReference>
<comment type="subcellular location">
    <subcellularLocation>
        <location evidence="1">Endoplasmic reticulum membrane</location>
        <topology evidence="1">Multi-pass membrane protein</topology>
    </subcellularLocation>
</comment>
<evidence type="ECO:0000256" key="17">
    <source>
        <dbReference type="SAM" id="MobiDB-lite"/>
    </source>
</evidence>
<evidence type="ECO:0000259" key="18">
    <source>
        <dbReference type="Pfam" id="PF02544"/>
    </source>
</evidence>
<dbReference type="GO" id="GO:0102758">
    <property type="term" value="F:very-long-chain enoyl-CoA reductase activity"/>
    <property type="evidence" value="ECO:0007669"/>
    <property type="project" value="UniProtKB-EC"/>
</dbReference>
<keyword evidence="14" id="KW-0275">Fatty acid biosynthesis</keyword>
<evidence type="ECO:0000256" key="9">
    <source>
        <dbReference type="ARBA" id="ARBA00022857"/>
    </source>
</evidence>
<evidence type="ECO:0000256" key="1">
    <source>
        <dbReference type="ARBA" id="ARBA00004477"/>
    </source>
</evidence>
<dbReference type="InterPro" id="IPR001104">
    <property type="entry name" value="3-oxo-5_a-steroid_4-DH_C"/>
</dbReference>
<dbReference type="PANTHER" id="PTHR10556:SF28">
    <property type="entry name" value="VERY-LONG-CHAIN ENOYL-COA REDUCTASE"/>
    <property type="match status" value="1"/>
</dbReference>
<evidence type="ECO:0000256" key="2">
    <source>
        <dbReference type="ARBA" id="ARBA00005194"/>
    </source>
</evidence>
<keyword evidence="5" id="KW-0444">Lipid biosynthesis</keyword>
<dbReference type="EC" id="1.3.1.93" evidence="4"/>
<dbReference type="InterPro" id="IPR039357">
    <property type="entry name" value="SRD5A/TECR"/>
</dbReference>
<evidence type="ECO:0000256" key="13">
    <source>
        <dbReference type="ARBA" id="ARBA00023136"/>
    </source>
</evidence>
<evidence type="ECO:0000313" key="19">
    <source>
        <dbReference type="EMBL" id="KAF1991438.1"/>
    </source>
</evidence>
<dbReference type="GO" id="GO:0005789">
    <property type="term" value="C:endoplasmic reticulum membrane"/>
    <property type="evidence" value="ECO:0007669"/>
    <property type="project" value="UniProtKB-SubCell"/>
</dbReference>
<dbReference type="Proteomes" id="UP000800041">
    <property type="component" value="Unassembled WGS sequence"/>
</dbReference>
<evidence type="ECO:0000256" key="6">
    <source>
        <dbReference type="ARBA" id="ARBA00022692"/>
    </source>
</evidence>
<protein>
    <recommendedName>
        <fullName evidence="4">very-long-chain enoyl-CoA reductase</fullName>
        <ecNumber evidence="4">1.3.1.93</ecNumber>
    </recommendedName>
</protein>
<dbReference type="GO" id="GO:0042761">
    <property type="term" value="P:very long-chain fatty acid biosynthetic process"/>
    <property type="evidence" value="ECO:0007669"/>
    <property type="project" value="TreeGrafter"/>
</dbReference>
<keyword evidence="10" id="KW-1133">Transmembrane helix</keyword>
<keyword evidence="20" id="KW-1185">Reference proteome</keyword>
<accession>A0A6G1HES5</accession>
<dbReference type="Gene3D" id="1.20.120.1630">
    <property type="match status" value="1"/>
</dbReference>
<dbReference type="PROSITE" id="PS50244">
    <property type="entry name" value="S5A_REDUCTASE"/>
    <property type="match status" value="1"/>
</dbReference>
<comment type="catalytic activity">
    <reaction evidence="15">
        <text>a very-long-chain 2,3-saturated fatty acyl-CoA + NADP(+) = a very-long-chain (2E)-enoyl-CoA + NADPH + H(+)</text>
        <dbReference type="Rhea" id="RHEA:14473"/>
        <dbReference type="ChEBI" id="CHEBI:15378"/>
        <dbReference type="ChEBI" id="CHEBI:57783"/>
        <dbReference type="ChEBI" id="CHEBI:58349"/>
        <dbReference type="ChEBI" id="CHEBI:83724"/>
        <dbReference type="ChEBI" id="CHEBI:83728"/>
        <dbReference type="EC" id="1.3.1.93"/>
    </reaction>
</comment>
<reference evidence="19" key="1">
    <citation type="journal article" date="2020" name="Stud. Mycol.">
        <title>101 Dothideomycetes genomes: a test case for predicting lifestyles and emergence of pathogens.</title>
        <authorList>
            <person name="Haridas S."/>
            <person name="Albert R."/>
            <person name="Binder M."/>
            <person name="Bloem J."/>
            <person name="Labutti K."/>
            <person name="Salamov A."/>
            <person name="Andreopoulos B."/>
            <person name="Baker S."/>
            <person name="Barry K."/>
            <person name="Bills G."/>
            <person name="Bluhm B."/>
            <person name="Cannon C."/>
            <person name="Castanera R."/>
            <person name="Culley D."/>
            <person name="Daum C."/>
            <person name="Ezra D."/>
            <person name="Gonzalez J."/>
            <person name="Henrissat B."/>
            <person name="Kuo A."/>
            <person name="Liang C."/>
            <person name="Lipzen A."/>
            <person name="Lutzoni F."/>
            <person name="Magnuson J."/>
            <person name="Mondo S."/>
            <person name="Nolan M."/>
            <person name="Ohm R."/>
            <person name="Pangilinan J."/>
            <person name="Park H.-J."/>
            <person name="Ramirez L."/>
            <person name="Alfaro M."/>
            <person name="Sun H."/>
            <person name="Tritt A."/>
            <person name="Yoshinaga Y."/>
            <person name="Zwiers L.-H."/>
            <person name="Turgeon B."/>
            <person name="Goodwin S."/>
            <person name="Spatafora J."/>
            <person name="Crous P."/>
            <person name="Grigoriev I."/>
        </authorList>
    </citation>
    <scope>NUCLEOTIDE SEQUENCE</scope>
    <source>
        <strain evidence="19">CBS 113979</strain>
    </source>
</reference>
<evidence type="ECO:0000256" key="4">
    <source>
        <dbReference type="ARBA" id="ARBA00012530"/>
    </source>
</evidence>
<keyword evidence="11" id="KW-0560">Oxidoreductase</keyword>
<keyword evidence="12" id="KW-0443">Lipid metabolism</keyword>
<evidence type="ECO:0000256" key="5">
    <source>
        <dbReference type="ARBA" id="ARBA00022516"/>
    </source>
</evidence>
<gene>
    <name evidence="19" type="ORF">K402DRAFT_388842</name>
</gene>
<name>A0A6G1HES5_9PEZI</name>
<dbReference type="PANTHER" id="PTHR10556">
    <property type="entry name" value="3-OXO-5-ALPHA-STEROID 4-DEHYDROGENASE"/>
    <property type="match status" value="1"/>
</dbReference>
<proteinExistence type="inferred from homology"/>
<dbReference type="OrthoDB" id="540503at2759"/>
<comment type="function">
    <text evidence="16">Catalyzes the last of the four reactions of the long-chain fatty acids elongation cycle. This endoplasmic reticulum-bound enzymatic process, allows the addition of 2 carbons to the chain of long- and very long-chain fatty acids/VLCFAs per cycle. This enzyme reduces the trans-2,3-enoyl-CoA fatty acid intermediate to an acyl-CoA that can be further elongated by entering a new cycle of elongation. Thereby, it participates in the production of VLCFAs of different chain lengths that are involved in multiple biological processes as precursors of membrane lipids and lipid mediators.</text>
</comment>
<evidence type="ECO:0000256" key="16">
    <source>
        <dbReference type="ARBA" id="ARBA00058640"/>
    </source>
</evidence>
<organism evidence="19 20">
    <name type="scientific">Aulographum hederae CBS 113979</name>
    <dbReference type="NCBI Taxonomy" id="1176131"/>
    <lineage>
        <taxon>Eukaryota</taxon>
        <taxon>Fungi</taxon>
        <taxon>Dikarya</taxon>
        <taxon>Ascomycota</taxon>
        <taxon>Pezizomycotina</taxon>
        <taxon>Dothideomycetes</taxon>
        <taxon>Pleosporomycetidae</taxon>
        <taxon>Aulographales</taxon>
        <taxon>Aulographaceae</taxon>
    </lineage>
</organism>
<sequence length="315" mass="34952">MASKQLSLVVRPRGKPIKNLPEETALTSSSPASDLYAQLASQSKSSVDRLRITKGSDGSLIPNSKTVTIADTGLRDRSAISVKDLGPQIAWRTVFLVEYLGPILIHPFIYALRSYLYPNPAKPFSFPPPSQLQTLTMYLVLTHFVKRELETLFLHKFSSSTMPLFNIFKNSTHYWLLAGLNIAVFAYAPRASIASDTLSSHPAITYTGLALFTVGELLNLQTHITLSALRPASDPTVRGIPNGIGFGLVTCPNYMYELLAWTGVCLVSRSWASVLFTVVAGAQMGVWAKKKEKRYRSEFGDKYKRKRFSMIPGVW</sequence>
<evidence type="ECO:0000256" key="8">
    <source>
        <dbReference type="ARBA" id="ARBA00022832"/>
    </source>
</evidence>
<evidence type="ECO:0000256" key="12">
    <source>
        <dbReference type="ARBA" id="ARBA00023098"/>
    </source>
</evidence>
<evidence type="ECO:0000256" key="15">
    <source>
        <dbReference type="ARBA" id="ARBA00051495"/>
    </source>
</evidence>
<keyword evidence="7" id="KW-0256">Endoplasmic reticulum</keyword>
<keyword evidence="13" id="KW-0472">Membrane</keyword>
<keyword evidence="6" id="KW-0812">Transmembrane</keyword>
<dbReference type="FunFam" id="1.20.120.1630:FF:000010">
    <property type="entry name" value="Steroid alpha reductase family protein"/>
    <property type="match status" value="1"/>
</dbReference>
<comment type="pathway">
    <text evidence="2">Lipid metabolism; fatty acid biosynthesis.</text>
</comment>
<dbReference type="EMBL" id="ML977139">
    <property type="protein sequence ID" value="KAF1991438.1"/>
    <property type="molecule type" value="Genomic_DNA"/>
</dbReference>
<evidence type="ECO:0000256" key="10">
    <source>
        <dbReference type="ARBA" id="ARBA00022989"/>
    </source>
</evidence>
<keyword evidence="9" id="KW-0521">NADP</keyword>
<dbReference type="AlphaFoldDB" id="A0A6G1HES5"/>
<evidence type="ECO:0000256" key="3">
    <source>
        <dbReference type="ARBA" id="ARBA00007742"/>
    </source>
</evidence>
<evidence type="ECO:0000313" key="20">
    <source>
        <dbReference type="Proteomes" id="UP000800041"/>
    </source>
</evidence>
<evidence type="ECO:0000256" key="11">
    <source>
        <dbReference type="ARBA" id="ARBA00023002"/>
    </source>
</evidence>
<evidence type="ECO:0000256" key="14">
    <source>
        <dbReference type="ARBA" id="ARBA00023160"/>
    </source>
</evidence>
<evidence type="ECO:0000256" key="7">
    <source>
        <dbReference type="ARBA" id="ARBA00022824"/>
    </source>
</evidence>
<comment type="similarity">
    <text evidence="3">Belongs to the steroid 5-alpha reductase family.</text>
</comment>